<comment type="catalytic activity">
    <reaction evidence="12">
        <text>Preferential cleavage: (Ac)2-L-Lys-D-Ala-|-D-Ala. Also transpeptidation of peptidyl-alanyl moieties that are N-acyl substituents of D-alanine.</text>
        <dbReference type="EC" id="3.4.16.4"/>
    </reaction>
</comment>
<accession>A0A8I1A3Z4</accession>
<dbReference type="InterPro" id="IPR018044">
    <property type="entry name" value="Peptidase_S11"/>
</dbReference>
<dbReference type="Pfam" id="PF07943">
    <property type="entry name" value="PBP5_C"/>
    <property type="match status" value="1"/>
</dbReference>
<feature type="domain" description="Peptidase S11 D-Ala-D-Ala carboxypeptidase A C-terminal" evidence="17">
    <location>
        <begin position="281"/>
        <end position="371"/>
    </location>
</feature>
<evidence type="ECO:0000256" key="15">
    <source>
        <dbReference type="RuleBase" id="RU004016"/>
    </source>
</evidence>
<feature type="chain" id="PRO_5034182409" description="serine-type D-Ala-D-Ala carboxypeptidase" evidence="16">
    <location>
        <begin position="28"/>
        <end position="396"/>
    </location>
</feature>
<dbReference type="RefSeq" id="WP_181731646.1">
    <property type="nucleotide sequence ID" value="NZ_JACEIR010000003.1"/>
</dbReference>
<keyword evidence="11" id="KW-0961">Cell wall biogenesis/degradation</keyword>
<gene>
    <name evidence="18" type="ORF">I8U20_03445</name>
</gene>
<dbReference type="SMART" id="SM00936">
    <property type="entry name" value="PBP5_C"/>
    <property type="match status" value="1"/>
</dbReference>
<evidence type="ECO:0000256" key="11">
    <source>
        <dbReference type="ARBA" id="ARBA00023316"/>
    </source>
</evidence>
<dbReference type="InterPro" id="IPR012907">
    <property type="entry name" value="Peptidase_S11_C"/>
</dbReference>
<dbReference type="PANTHER" id="PTHR21581">
    <property type="entry name" value="D-ALANYL-D-ALANINE CARBOXYPEPTIDASE"/>
    <property type="match status" value="1"/>
</dbReference>
<dbReference type="PRINTS" id="PR00725">
    <property type="entry name" value="DADACBPTASE1"/>
</dbReference>
<name>A0A8I1A3Z4_THEIN</name>
<dbReference type="Pfam" id="PF00768">
    <property type="entry name" value="Peptidase_S11"/>
    <property type="match status" value="1"/>
</dbReference>
<evidence type="ECO:0000256" key="14">
    <source>
        <dbReference type="PIRSR" id="PIRSR618044-2"/>
    </source>
</evidence>
<keyword evidence="7 16" id="KW-0732">Signal</keyword>
<evidence type="ECO:0000256" key="12">
    <source>
        <dbReference type="ARBA" id="ARBA00034000"/>
    </source>
</evidence>
<dbReference type="GO" id="GO:0009252">
    <property type="term" value="P:peptidoglycan biosynthetic process"/>
    <property type="evidence" value="ECO:0007669"/>
    <property type="project" value="UniProtKB-UniPathway"/>
</dbReference>
<dbReference type="GO" id="GO:0008360">
    <property type="term" value="P:regulation of cell shape"/>
    <property type="evidence" value="ECO:0007669"/>
    <property type="project" value="UniProtKB-KW"/>
</dbReference>
<dbReference type="InterPro" id="IPR012338">
    <property type="entry name" value="Beta-lactam/transpept-like"/>
</dbReference>
<dbReference type="InterPro" id="IPR037167">
    <property type="entry name" value="Peptidase_S11_C_sf"/>
</dbReference>
<dbReference type="InterPro" id="IPR015956">
    <property type="entry name" value="Peniciliin-bd_prot_C_sf"/>
</dbReference>
<keyword evidence="19" id="KW-1185">Reference proteome</keyword>
<reference evidence="18 19" key="1">
    <citation type="submission" date="2020-12" db="EMBL/GenBank/DDBJ databases">
        <title>WGS of Thermoactinomyces spp.</title>
        <authorList>
            <person name="Cheng K."/>
        </authorList>
    </citation>
    <scope>NUCLEOTIDE SEQUENCE [LARGE SCALE GENOMIC DNA]</scope>
    <source>
        <strain evidence="19">CICC 10671\DSM 43846</strain>
    </source>
</reference>
<keyword evidence="8" id="KW-0378">Hydrolase</keyword>
<evidence type="ECO:0000256" key="1">
    <source>
        <dbReference type="ARBA" id="ARBA00003217"/>
    </source>
</evidence>
<evidence type="ECO:0000256" key="6">
    <source>
        <dbReference type="ARBA" id="ARBA00022670"/>
    </source>
</evidence>
<protein>
    <recommendedName>
        <fullName evidence="4">serine-type D-Ala-D-Ala carboxypeptidase</fullName>
        <ecNumber evidence="4">3.4.16.4</ecNumber>
    </recommendedName>
</protein>
<comment type="caution">
    <text evidence="18">The sequence shown here is derived from an EMBL/GenBank/DDBJ whole genome shotgun (WGS) entry which is preliminary data.</text>
</comment>
<evidence type="ECO:0000256" key="5">
    <source>
        <dbReference type="ARBA" id="ARBA00022645"/>
    </source>
</evidence>
<comment type="pathway">
    <text evidence="2">Cell wall biogenesis; peptidoglycan biosynthesis.</text>
</comment>
<dbReference type="Proteomes" id="UP000633619">
    <property type="component" value="Unassembled WGS sequence"/>
</dbReference>
<evidence type="ECO:0000256" key="10">
    <source>
        <dbReference type="ARBA" id="ARBA00022984"/>
    </source>
</evidence>
<comment type="function">
    <text evidence="1">Removes C-terminal D-alanyl residues from sugar-peptide cell wall precursors.</text>
</comment>
<evidence type="ECO:0000256" key="3">
    <source>
        <dbReference type="ARBA" id="ARBA00007164"/>
    </source>
</evidence>
<dbReference type="GO" id="GO:0071555">
    <property type="term" value="P:cell wall organization"/>
    <property type="evidence" value="ECO:0007669"/>
    <property type="project" value="UniProtKB-KW"/>
</dbReference>
<evidence type="ECO:0000256" key="7">
    <source>
        <dbReference type="ARBA" id="ARBA00022729"/>
    </source>
</evidence>
<feature type="signal peptide" evidence="16">
    <location>
        <begin position="1"/>
        <end position="27"/>
    </location>
</feature>
<evidence type="ECO:0000313" key="18">
    <source>
        <dbReference type="EMBL" id="MBH8594379.1"/>
    </source>
</evidence>
<evidence type="ECO:0000256" key="13">
    <source>
        <dbReference type="PIRSR" id="PIRSR618044-1"/>
    </source>
</evidence>
<dbReference type="SUPFAM" id="SSF56601">
    <property type="entry name" value="beta-lactamase/transpeptidase-like"/>
    <property type="match status" value="1"/>
</dbReference>
<dbReference type="EMBL" id="JAECVW010000002">
    <property type="protein sequence ID" value="MBH8594379.1"/>
    <property type="molecule type" value="Genomic_DNA"/>
</dbReference>
<dbReference type="EC" id="3.4.16.4" evidence="4"/>
<evidence type="ECO:0000259" key="17">
    <source>
        <dbReference type="SMART" id="SM00936"/>
    </source>
</evidence>
<proteinExistence type="inferred from homology"/>
<dbReference type="Gene3D" id="2.60.410.10">
    <property type="entry name" value="D-Ala-D-Ala carboxypeptidase, C-terminal domain"/>
    <property type="match status" value="1"/>
</dbReference>
<feature type="active site" evidence="13">
    <location>
        <position position="125"/>
    </location>
</feature>
<feature type="active site" description="Proton acceptor" evidence="13">
    <location>
        <position position="68"/>
    </location>
</feature>
<evidence type="ECO:0000256" key="9">
    <source>
        <dbReference type="ARBA" id="ARBA00022960"/>
    </source>
</evidence>
<organism evidence="18 19">
    <name type="scientific">Thermoactinomyces intermedius</name>
    <dbReference type="NCBI Taxonomy" id="2024"/>
    <lineage>
        <taxon>Bacteria</taxon>
        <taxon>Bacillati</taxon>
        <taxon>Bacillota</taxon>
        <taxon>Bacilli</taxon>
        <taxon>Bacillales</taxon>
        <taxon>Thermoactinomycetaceae</taxon>
        <taxon>Thermoactinomyces</taxon>
    </lineage>
</organism>
<comment type="similarity">
    <text evidence="3 15">Belongs to the peptidase S11 family.</text>
</comment>
<dbReference type="AlphaFoldDB" id="A0A8I1A3Z4"/>
<dbReference type="SUPFAM" id="SSF69189">
    <property type="entry name" value="Penicillin-binding protein associated domain"/>
    <property type="match status" value="1"/>
</dbReference>
<evidence type="ECO:0000256" key="16">
    <source>
        <dbReference type="SAM" id="SignalP"/>
    </source>
</evidence>
<evidence type="ECO:0000256" key="2">
    <source>
        <dbReference type="ARBA" id="ARBA00004752"/>
    </source>
</evidence>
<evidence type="ECO:0000313" key="19">
    <source>
        <dbReference type="Proteomes" id="UP000633619"/>
    </source>
</evidence>
<sequence length="396" mass="44409">MLKKLSCLILPLGLMAVSLIPSQPVSAEGSETDLAPEAVSAILLDAGTGKVLYEKNSHQPLPPASITKVMTMLLVMEAIDQGKISWSDPVRVSEHAASMGGSQIFLEPGEQMTVHDLFKAMAISSANDAAVALAEYLGGTEERFVKMMNDKARELGLKNTHFENCNGLPASRHYSSAYDIAVMSRELLSYPKVTNYTGLYEDYLRKDSKKPFWLVNTNKLVRFYPGMDGLKTGFTSEAKYCLTATAKRNNLRFIAVVMGEPDVKKRNQEVSSMLDHAFNHYTSQRIYNKGDLIAEKRIDKGNPDKIRIEAKQPIDMLIKKGESIRDYQKKWIWEDLKAPVKKGDRLGKLQIVKDGKVVAEWNLISNMEIQKANLWTSVKRSVKEMLFLPDNVNTQM</sequence>
<keyword evidence="5 18" id="KW-0121">Carboxypeptidase</keyword>
<evidence type="ECO:0000256" key="8">
    <source>
        <dbReference type="ARBA" id="ARBA00022801"/>
    </source>
</evidence>
<dbReference type="GO" id="GO:0006508">
    <property type="term" value="P:proteolysis"/>
    <property type="evidence" value="ECO:0007669"/>
    <property type="project" value="UniProtKB-KW"/>
</dbReference>
<dbReference type="Gene3D" id="3.40.710.10">
    <property type="entry name" value="DD-peptidase/beta-lactamase superfamily"/>
    <property type="match status" value="1"/>
</dbReference>
<feature type="active site" description="Acyl-ester intermediate" evidence="13">
    <location>
        <position position="65"/>
    </location>
</feature>
<feature type="binding site" evidence="14">
    <location>
        <position position="231"/>
    </location>
    <ligand>
        <name>substrate</name>
    </ligand>
</feature>
<keyword evidence="9" id="KW-0133">Cell shape</keyword>
<keyword evidence="10" id="KW-0573">Peptidoglycan synthesis</keyword>
<keyword evidence="6" id="KW-0645">Protease</keyword>
<dbReference type="InterPro" id="IPR001967">
    <property type="entry name" value="Peptidase_S11_N"/>
</dbReference>
<dbReference type="UniPathway" id="UPA00219"/>
<evidence type="ECO:0000256" key="4">
    <source>
        <dbReference type="ARBA" id="ARBA00012448"/>
    </source>
</evidence>
<dbReference type="GO" id="GO:0009002">
    <property type="term" value="F:serine-type D-Ala-D-Ala carboxypeptidase activity"/>
    <property type="evidence" value="ECO:0007669"/>
    <property type="project" value="UniProtKB-EC"/>
</dbReference>
<dbReference type="PANTHER" id="PTHR21581:SF6">
    <property type="entry name" value="TRAFFICKING PROTEIN PARTICLE COMPLEX SUBUNIT 12"/>
    <property type="match status" value="1"/>
</dbReference>